<dbReference type="PANTHER" id="PTHR33990">
    <property type="entry name" value="PROTEIN YJDN-RELATED"/>
    <property type="match status" value="1"/>
</dbReference>
<reference evidence="2 3" key="1">
    <citation type="submission" date="2021-06" db="EMBL/GenBank/DDBJ databases">
        <title>Ecological speciation of a Streptomyces species isolated from different habitats and geographic origins.</title>
        <authorList>
            <person name="Wang J."/>
        </authorList>
    </citation>
    <scope>NUCLEOTIDE SEQUENCE [LARGE SCALE GENOMIC DNA]</scope>
    <source>
        <strain evidence="2 3">FXJ8.012</strain>
    </source>
</reference>
<evidence type="ECO:0000313" key="2">
    <source>
        <dbReference type="EMBL" id="MBZ6153486.1"/>
    </source>
</evidence>
<accession>A0ABS7W688</accession>
<dbReference type="RefSeq" id="WP_031045504.1">
    <property type="nucleotide sequence ID" value="NZ_BNEF01000001.1"/>
</dbReference>
<dbReference type="CDD" id="cd06588">
    <property type="entry name" value="PhnB_like"/>
    <property type="match status" value="1"/>
</dbReference>
<dbReference type="Pfam" id="PF06983">
    <property type="entry name" value="3-dmu-9_3-mt"/>
    <property type="match status" value="1"/>
</dbReference>
<sequence length="151" mass="16162">MNVSTFLWVDGQAEALAAHYTALFADSGTGEVQRDADGNVTTVDFTLSGQRYVAYNGGPQYPITPGISLYAECDSQSALDALWAGLTEGGKEGPGGSLVDRFGVTWQVYPSHLRELLRDADPATAERVLTALHSMTRIDIQVLIDARAAQA</sequence>
<keyword evidence="3" id="KW-1185">Reference proteome</keyword>
<evidence type="ECO:0000259" key="1">
    <source>
        <dbReference type="Pfam" id="PF06983"/>
    </source>
</evidence>
<dbReference type="EMBL" id="JAHSTP010000007">
    <property type="protein sequence ID" value="MBZ6153486.1"/>
    <property type="molecule type" value="Genomic_DNA"/>
</dbReference>
<dbReference type="InterPro" id="IPR009725">
    <property type="entry name" value="3_dmu_93_MTrfase"/>
</dbReference>
<dbReference type="InterPro" id="IPR029068">
    <property type="entry name" value="Glyas_Bleomycin-R_OHBP_Dase"/>
</dbReference>
<comment type="caution">
    <text evidence="2">The sequence shown here is derived from an EMBL/GenBank/DDBJ whole genome shotgun (WGS) entry which is preliminary data.</text>
</comment>
<evidence type="ECO:0000313" key="3">
    <source>
        <dbReference type="Proteomes" id="UP000758701"/>
    </source>
</evidence>
<gene>
    <name evidence="2" type="ORF">KVH32_20325</name>
</gene>
<feature type="domain" description="PhnB-like" evidence="1">
    <location>
        <begin position="3"/>
        <end position="108"/>
    </location>
</feature>
<dbReference type="InterPro" id="IPR028973">
    <property type="entry name" value="PhnB-like"/>
</dbReference>
<proteinExistence type="predicted"/>
<organism evidence="2 3">
    <name type="scientific">Streptomyces olivaceus</name>
    <dbReference type="NCBI Taxonomy" id="47716"/>
    <lineage>
        <taxon>Bacteria</taxon>
        <taxon>Bacillati</taxon>
        <taxon>Actinomycetota</taxon>
        <taxon>Actinomycetes</taxon>
        <taxon>Kitasatosporales</taxon>
        <taxon>Streptomycetaceae</taxon>
        <taxon>Streptomyces</taxon>
    </lineage>
</organism>
<protein>
    <submittedName>
        <fullName evidence="2">VOC family protein</fullName>
    </submittedName>
</protein>
<dbReference type="PIRSF" id="PIRSF021700">
    <property type="entry name" value="3_dmu_93_MTrfase"/>
    <property type="match status" value="1"/>
</dbReference>
<name>A0ABS7W688_STROV</name>
<dbReference type="Proteomes" id="UP000758701">
    <property type="component" value="Unassembled WGS sequence"/>
</dbReference>
<dbReference type="Gene3D" id="3.10.180.10">
    <property type="entry name" value="2,3-Dihydroxybiphenyl 1,2-Dioxygenase, domain 1"/>
    <property type="match status" value="1"/>
</dbReference>
<dbReference type="SUPFAM" id="SSF54593">
    <property type="entry name" value="Glyoxalase/Bleomycin resistance protein/Dihydroxybiphenyl dioxygenase"/>
    <property type="match status" value="1"/>
</dbReference>